<evidence type="ECO:0000256" key="6">
    <source>
        <dbReference type="ARBA" id="ARBA00023136"/>
    </source>
</evidence>
<organism evidence="10 11">
    <name type="scientific">Aquipuribacter nitratireducens</name>
    <dbReference type="NCBI Taxonomy" id="650104"/>
    <lineage>
        <taxon>Bacteria</taxon>
        <taxon>Bacillati</taxon>
        <taxon>Actinomycetota</taxon>
        <taxon>Actinomycetes</taxon>
        <taxon>Micrococcales</taxon>
        <taxon>Intrasporangiaceae</taxon>
        <taxon>Aquipuribacter</taxon>
    </lineage>
</organism>
<accession>A0ABW0GVT5</accession>
<protein>
    <submittedName>
        <fullName evidence="10">Glycosyltransferase 87 family protein</fullName>
    </submittedName>
</protein>
<keyword evidence="4 9" id="KW-0812">Transmembrane</keyword>
<dbReference type="InterPro" id="IPR018584">
    <property type="entry name" value="GT87"/>
</dbReference>
<keyword evidence="6 9" id="KW-0472">Membrane</keyword>
<gene>
    <name evidence="10" type="ORF">ACFPJ6_16055</name>
</gene>
<feature type="transmembrane region" description="Helical" evidence="9">
    <location>
        <begin position="261"/>
        <end position="279"/>
    </location>
</feature>
<comment type="caution">
    <text evidence="10">The sequence shown here is derived from an EMBL/GenBank/DDBJ whole genome shotgun (WGS) entry which is preliminary data.</text>
</comment>
<comment type="subcellular location">
    <subcellularLocation>
        <location evidence="1">Cell membrane</location>
        <topology evidence="1">Multi-pass membrane protein</topology>
    </subcellularLocation>
</comment>
<evidence type="ECO:0000256" key="9">
    <source>
        <dbReference type="SAM" id="Phobius"/>
    </source>
</evidence>
<feature type="transmembrane region" description="Helical" evidence="9">
    <location>
        <begin position="189"/>
        <end position="208"/>
    </location>
</feature>
<sequence length="413" mass="43028">MTTPPAQPARRHTVPLLILGWVAARVLMVVLYAADDFVGRSLAWGDLALYEFWAQQIRDTGAMPDGVTWMYPPLAAPVLLLADALPGSFGSGFVLLVLAADLAVLALLLRAVVREGGHRTGAWAWVVLVPLLGLIAWARLDLLPVAAAAGALLLAAARPVLAGVLAALGTAVKAWPVVLGLLFLRERRWLAGAVGAGLLLALVLTLLLDDAWGFVANLSGRGIQVESVLALPWTLQQALGGTVDGDFVNGTYEVLEPGTEVLAVVAPLLMVTAVGAGLWSSRHRAPALRWYVAVTALLATSPLLSTQFVLWLVGGAAVAAVLPGRDGDLARRTLPLVGVVVLLSHLTFPLQWGGLVGDGQLAAWTLLTRNVLLLALAGRLLVTARGGAAHPAPEALGQPQRGTGSPDSSAASR</sequence>
<feature type="transmembrane region" description="Helical" evidence="9">
    <location>
        <begin position="12"/>
        <end position="34"/>
    </location>
</feature>
<evidence type="ECO:0000313" key="10">
    <source>
        <dbReference type="EMBL" id="MFC5382281.1"/>
    </source>
</evidence>
<feature type="transmembrane region" description="Helical" evidence="9">
    <location>
        <begin position="336"/>
        <end position="355"/>
    </location>
</feature>
<feature type="transmembrane region" description="Helical" evidence="9">
    <location>
        <begin position="160"/>
        <end position="182"/>
    </location>
</feature>
<proteinExistence type="inferred from homology"/>
<feature type="transmembrane region" description="Helical" evidence="9">
    <location>
        <begin position="121"/>
        <end position="140"/>
    </location>
</feature>
<feature type="transmembrane region" description="Helical" evidence="9">
    <location>
        <begin position="89"/>
        <end position="109"/>
    </location>
</feature>
<evidence type="ECO:0000256" key="5">
    <source>
        <dbReference type="ARBA" id="ARBA00022989"/>
    </source>
</evidence>
<dbReference type="Pfam" id="PF09594">
    <property type="entry name" value="GT87"/>
    <property type="match status" value="1"/>
</dbReference>
<keyword evidence="5 9" id="KW-1133">Transmembrane helix</keyword>
<evidence type="ECO:0000256" key="7">
    <source>
        <dbReference type="ARBA" id="ARBA00024033"/>
    </source>
</evidence>
<keyword evidence="2" id="KW-1003">Cell membrane</keyword>
<dbReference type="Proteomes" id="UP001596122">
    <property type="component" value="Unassembled WGS sequence"/>
</dbReference>
<evidence type="ECO:0000256" key="1">
    <source>
        <dbReference type="ARBA" id="ARBA00004651"/>
    </source>
</evidence>
<evidence type="ECO:0000256" key="4">
    <source>
        <dbReference type="ARBA" id="ARBA00022692"/>
    </source>
</evidence>
<evidence type="ECO:0000256" key="8">
    <source>
        <dbReference type="SAM" id="MobiDB-lite"/>
    </source>
</evidence>
<evidence type="ECO:0000256" key="3">
    <source>
        <dbReference type="ARBA" id="ARBA00022679"/>
    </source>
</evidence>
<comment type="similarity">
    <text evidence="7">Belongs to the glycosyltransferase 87 family.</text>
</comment>
<feature type="compositionally biased region" description="Polar residues" evidence="8">
    <location>
        <begin position="400"/>
        <end position="413"/>
    </location>
</feature>
<evidence type="ECO:0000256" key="2">
    <source>
        <dbReference type="ARBA" id="ARBA00022475"/>
    </source>
</evidence>
<evidence type="ECO:0000313" key="11">
    <source>
        <dbReference type="Proteomes" id="UP001596122"/>
    </source>
</evidence>
<reference evidence="11" key="1">
    <citation type="journal article" date="2019" name="Int. J. Syst. Evol. Microbiol.">
        <title>The Global Catalogue of Microorganisms (GCM) 10K type strain sequencing project: providing services to taxonomists for standard genome sequencing and annotation.</title>
        <authorList>
            <consortium name="The Broad Institute Genomics Platform"/>
            <consortium name="The Broad Institute Genome Sequencing Center for Infectious Disease"/>
            <person name="Wu L."/>
            <person name="Ma J."/>
        </authorList>
    </citation>
    <scope>NUCLEOTIDE SEQUENCE [LARGE SCALE GENOMIC DNA]</scope>
    <source>
        <strain evidence="11">CCUG 43114</strain>
    </source>
</reference>
<name>A0ABW0GVT5_9MICO</name>
<keyword evidence="11" id="KW-1185">Reference proteome</keyword>
<keyword evidence="3" id="KW-0808">Transferase</keyword>
<dbReference type="EMBL" id="JBHSLD010000015">
    <property type="protein sequence ID" value="MFC5382281.1"/>
    <property type="molecule type" value="Genomic_DNA"/>
</dbReference>
<dbReference type="RefSeq" id="WP_340271221.1">
    <property type="nucleotide sequence ID" value="NZ_JBBEOG010000010.1"/>
</dbReference>
<feature type="region of interest" description="Disordered" evidence="8">
    <location>
        <begin position="390"/>
        <end position="413"/>
    </location>
</feature>